<evidence type="ECO:0000259" key="16">
    <source>
        <dbReference type="SMART" id="SM00904"/>
    </source>
</evidence>
<dbReference type="UniPathway" id="UPA00277">
    <property type="reaction ID" value="UER00407"/>
</dbReference>
<dbReference type="SUPFAM" id="SSF52374">
    <property type="entry name" value="Nucleotidylyl transferase"/>
    <property type="match status" value="1"/>
</dbReference>
<dbReference type="Gene3D" id="2.40.30.30">
    <property type="entry name" value="Riboflavin kinase-like"/>
    <property type="match status" value="1"/>
</dbReference>
<keyword evidence="5 15" id="KW-0288">FMN</keyword>
<dbReference type="InterPro" id="IPR014729">
    <property type="entry name" value="Rossmann-like_a/b/a_fold"/>
</dbReference>
<evidence type="ECO:0000256" key="1">
    <source>
        <dbReference type="ARBA" id="ARBA00002121"/>
    </source>
</evidence>
<dbReference type="EC" id="2.7.1.26" evidence="15"/>
<feature type="domain" description="Riboflavin kinase" evidence="16">
    <location>
        <begin position="176"/>
        <end position="299"/>
    </location>
</feature>
<dbReference type="NCBIfam" id="TIGR00083">
    <property type="entry name" value="ribF"/>
    <property type="match status" value="1"/>
</dbReference>
<dbReference type="GO" id="GO:0006747">
    <property type="term" value="P:FAD biosynthetic process"/>
    <property type="evidence" value="ECO:0007669"/>
    <property type="project" value="UniProtKB-UniRule"/>
</dbReference>
<keyword evidence="11 15" id="KW-0067">ATP-binding</keyword>
<gene>
    <name evidence="17" type="primary">ribF</name>
    <name evidence="17" type="ORF">HUE58_05715</name>
</gene>
<evidence type="ECO:0000256" key="14">
    <source>
        <dbReference type="ARBA" id="ARBA00049494"/>
    </source>
</evidence>
<evidence type="ECO:0000256" key="6">
    <source>
        <dbReference type="ARBA" id="ARBA00022679"/>
    </source>
</evidence>
<dbReference type="PANTHER" id="PTHR22749">
    <property type="entry name" value="RIBOFLAVIN KINASE/FMN ADENYLYLTRANSFERASE"/>
    <property type="match status" value="1"/>
</dbReference>
<dbReference type="AlphaFoldDB" id="A0A6N0HQD4"/>
<evidence type="ECO:0000256" key="8">
    <source>
        <dbReference type="ARBA" id="ARBA00022741"/>
    </source>
</evidence>
<dbReference type="FunFam" id="3.40.50.620:FF:000021">
    <property type="entry name" value="Riboflavin biosynthesis protein"/>
    <property type="match status" value="1"/>
</dbReference>
<evidence type="ECO:0000256" key="15">
    <source>
        <dbReference type="PIRNR" id="PIRNR004491"/>
    </source>
</evidence>
<dbReference type="EMBL" id="CP054490">
    <property type="protein sequence ID" value="QKQ24599.1"/>
    <property type="molecule type" value="Genomic_DNA"/>
</dbReference>
<dbReference type="PIRSF" id="PIRSF004491">
    <property type="entry name" value="FAD_Synth"/>
    <property type="match status" value="1"/>
</dbReference>
<dbReference type="Pfam" id="PF06574">
    <property type="entry name" value="FAD_syn"/>
    <property type="match status" value="1"/>
</dbReference>
<dbReference type="GO" id="GO:0003919">
    <property type="term" value="F:FMN adenylyltransferase activity"/>
    <property type="evidence" value="ECO:0007669"/>
    <property type="project" value="UniProtKB-UniRule"/>
</dbReference>
<dbReference type="NCBIfam" id="NF004162">
    <property type="entry name" value="PRK05627.1-5"/>
    <property type="match status" value="1"/>
</dbReference>
<comment type="catalytic activity">
    <reaction evidence="13 15">
        <text>riboflavin + ATP = FMN + ADP + H(+)</text>
        <dbReference type="Rhea" id="RHEA:14357"/>
        <dbReference type="ChEBI" id="CHEBI:15378"/>
        <dbReference type="ChEBI" id="CHEBI:30616"/>
        <dbReference type="ChEBI" id="CHEBI:57986"/>
        <dbReference type="ChEBI" id="CHEBI:58210"/>
        <dbReference type="ChEBI" id="CHEBI:456216"/>
        <dbReference type="EC" id="2.7.1.26"/>
    </reaction>
</comment>
<evidence type="ECO:0000256" key="13">
    <source>
        <dbReference type="ARBA" id="ARBA00047880"/>
    </source>
</evidence>
<name>A0A6N0HQD4_9GAMM</name>
<comment type="pathway">
    <text evidence="2 15">Cofactor biosynthesis; FAD biosynthesis; FAD from FMN: step 1/1.</text>
</comment>
<keyword evidence="4 15" id="KW-0285">Flavoprotein</keyword>
<keyword evidence="8 15" id="KW-0547">Nucleotide-binding</keyword>
<comment type="function">
    <text evidence="1">Catalyzes the phosphorylation of riboflavin to FMN followed by the adenylation of FMN to FAD.</text>
</comment>
<dbReference type="EC" id="2.7.7.2" evidence="15"/>
<evidence type="ECO:0000256" key="11">
    <source>
        <dbReference type="ARBA" id="ARBA00022840"/>
    </source>
</evidence>
<dbReference type="GO" id="GO:0009398">
    <property type="term" value="P:FMN biosynthetic process"/>
    <property type="evidence" value="ECO:0007669"/>
    <property type="project" value="UniProtKB-UniRule"/>
</dbReference>
<evidence type="ECO:0000256" key="10">
    <source>
        <dbReference type="ARBA" id="ARBA00022827"/>
    </source>
</evidence>
<evidence type="ECO:0000256" key="12">
    <source>
        <dbReference type="ARBA" id="ARBA00023268"/>
    </source>
</evidence>
<dbReference type="NCBIfam" id="NF004159">
    <property type="entry name" value="PRK05627.1-2"/>
    <property type="match status" value="1"/>
</dbReference>
<dbReference type="InterPro" id="IPR015865">
    <property type="entry name" value="Riboflavin_kinase_bac/euk"/>
</dbReference>
<protein>
    <recommendedName>
        <fullName evidence="15">Riboflavin biosynthesis protein</fullName>
    </recommendedName>
    <domain>
        <recommendedName>
            <fullName evidence="15">Riboflavin kinase</fullName>
            <ecNumber evidence="15">2.7.1.26</ecNumber>
        </recommendedName>
        <alternativeName>
            <fullName evidence="15">Flavokinase</fullName>
        </alternativeName>
    </domain>
    <domain>
        <recommendedName>
            <fullName evidence="15">FMN adenylyltransferase</fullName>
            <ecNumber evidence="15">2.7.7.2</ecNumber>
        </recommendedName>
        <alternativeName>
            <fullName evidence="15">FAD pyrophosphorylase</fullName>
        </alternativeName>
        <alternativeName>
            <fullName evidence="15">FAD synthase</fullName>
        </alternativeName>
    </domain>
</protein>
<dbReference type="CDD" id="cd02064">
    <property type="entry name" value="FAD_synthetase_N"/>
    <property type="match status" value="1"/>
</dbReference>
<evidence type="ECO:0000256" key="2">
    <source>
        <dbReference type="ARBA" id="ARBA00004726"/>
    </source>
</evidence>
<dbReference type="InterPro" id="IPR002606">
    <property type="entry name" value="Riboflavin_kinase_bac"/>
</dbReference>
<dbReference type="Proteomes" id="UP000509429">
    <property type="component" value="Chromosome"/>
</dbReference>
<dbReference type="InterPro" id="IPR023468">
    <property type="entry name" value="Riboflavin_kinase"/>
</dbReference>
<evidence type="ECO:0000256" key="9">
    <source>
        <dbReference type="ARBA" id="ARBA00022777"/>
    </source>
</evidence>
<dbReference type="GO" id="GO:0009231">
    <property type="term" value="P:riboflavin biosynthetic process"/>
    <property type="evidence" value="ECO:0007669"/>
    <property type="project" value="InterPro"/>
</dbReference>
<dbReference type="PANTHER" id="PTHR22749:SF6">
    <property type="entry name" value="RIBOFLAVIN KINASE"/>
    <property type="match status" value="1"/>
</dbReference>
<keyword evidence="7 15" id="KW-0548">Nucleotidyltransferase</keyword>
<evidence type="ECO:0000256" key="4">
    <source>
        <dbReference type="ARBA" id="ARBA00022630"/>
    </source>
</evidence>
<dbReference type="InterPro" id="IPR015864">
    <property type="entry name" value="FAD_synthase"/>
</dbReference>
<dbReference type="KEGG" id="reo:HUE58_05715"/>
<dbReference type="NCBIfam" id="NF004163">
    <property type="entry name" value="PRK05627.1-6"/>
    <property type="match status" value="1"/>
</dbReference>
<keyword evidence="18" id="KW-1185">Reference proteome</keyword>
<dbReference type="UniPathway" id="UPA00276">
    <property type="reaction ID" value="UER00406"/>
</dbReference>
<dbReference type="Pfam" id="PF01687">
    <property type="entry name" value="Flavokinase"/>
    <property type="match status" value="1"/>
</dbReference>
<keyword evidence="6 15" id="KW-0808">Transferase</keyword>
<dbReference type="SUPFAM" id="SSF82114">
    <property type="entry name" value="Riboflavin kinase-like"/>
    <property type="match status" value="1"/>
</dbReference>
<evidence type="ECO:0000313" key="17">
    <source>
        <dbReference type="EMBL" id="QKQ24599.1"/>
    </source>
</evidence>
<keyword evidence="10 15" id="KW-0274">FAD</keyword>
<organism evidence="17 18">
    <name type="scientific">Candidatus Ruthia endofausta</name>
    <dbReference type="NCBI Taxonomy" id="2738852"/>
    <lineage>
        <taxon>Bacteria</taxon>
        <taxon>Pseudomonadati</taxon>
        <taxon>Pseudomonadota</taxon>
        <taxon>Gammaproteobacteria</taxon>
        <taxon>Candidatus Pseudothioglobaceae</taxon>
        <taxon>Candidatus Ruthturnera</taxon>
    </lineage>
</organism>
<keyword evidence="12" id="KW-0511">Multifunctional enzyme</keyword>
<reference evidence="17 18" key="1">
    <citation type="submission" date="2020-05" db="EMBL/GenBank/DDBJ databases">
        <title>Horizontal transmission and recombination maintain forever young bacterial symbiont genomes.</title>
        <authorList>
            <person name="Russell S.L."/>
            <person name="Pepper-Tunick E."/>
            <person name="Svedberg J."/>
            <person name="Byrne A."/>
            <person name="Ruelas Castillo J."/>
            <person name="Vollmers C."/>
            <person name="Beinart R.A."/>
            <person name="Corbett-Detig R."/>
        </authorList>
    </citation>
    <scope>NUCLEOTIDE SEQUENCE [LARGE SCALE GENOMIC DNA]</scope>
    <source>
        <strain evidence="17">JDF_Ridge</strain>
    </source>
</reference>
<dbReference type="Gene3D" id="3.40.50.620">
    <property type="entry name" value="HUPs"/>
    <property type="match status" value="1"/>
</dbReference>
<proteinExistence type="inferred from homology"/>
<evidence type="ECO:0000256" key="3">
    <source>
        <dbReference type="ARBA" id="ARBA00005201"/>
    </source>
</evidence>
<dbReference type="SMART" id="SM00904">
    <property type="entry name" value="Flavokinase"/>
    <property type="match status" value="1"/>
</dbReference>
<sequence>MRLIRSLQNLKPHSGSVVTIGNFDGVHIGHQKIIKTLVNKAQAMNLPSVLVSFSPTPQHFFGHMQATLTSFKQKHALLTSLGLDEHLLINFNTPFSQLSADAFIQQILLDKLNVKHCLVGDDFRFGANRTGDFSLLQTFDFEVKKTPTVFHNFDRVSSSKIRQSLKEGNFDLASQLLGREFSISGKIIHGQKQGKTIGFPTINIPIKRKISPLLGVFSVNVELNNKIYNGVCNLGKRPIIKDETILLEVFLFDFNSQVYGENAKVIFKYKIRDEQKFDSFPALKQQIKLDVKDAKLLFKYYVRTI</sequence>
<comment type="catalytic activity">
    <reaction evidence="14 15">
        <text>FMN + ATP + H(+) = FAD + diphosphate</text>
        <dbReference type="Rhea" id="RHEA:17237"/>
        <dbReference type="ChEBI" id="CHEBI:15378"/>
        <dbReference type="ChEBI" id="CHEBI:30616"/>
        <dbReference type="ChEBI" id="CHEBI:33019"/>
        <dbReference type="ChEBI" id="CHEBI:57692"/>
        <dbReference type="ChEBI" id="CHEBI:58210"/>
        <dbReference type="EC" id="2.7.7.2"/>
    </reaction>
</comment>
<keyword evidence="9 15" id="KW-0418">Kinase</keyword>
<evidence type="ECO:0000313" key="18">
    <source>
        <dbReference type="Proteomes" id="UP000509429"/>
    </source>
</evidence>
<dbReference type="InterPro" id="IPR023465">
    <property type="entry name" value="Riboflavin_kinase_dom_sf"/>
</dbReference>
<evidence type="ECO:0000256" key="7">
    <source>
        <dbReference type="ARBA" id="ARBA00022695"/>
    </source>
</evidence>
<evidence type="ECO:0000256" key="5">
    <source>
        <dbReference type="ARBA" id="ARBA00022643"/>
    </source>
</evidence>
<dbReference type="GO" id="GO:0008531">
    <property type="term" value="F:riboflavin kinase activity"/>
    <property type="evidence" value="ECO:0007669"/>
    <property type="project" value="UniProtKB-UniRule"/>
</dbReference>
<dbReference type="GO" id="GO:0005524">
    <property type="term" value="F:ATP binding"/>
    <property type="evidence" value="ECO:0007669"/>
    <property type="project" value="UniProtKB-UniRule"/>
</dbReference>
<accession>A0A6N0HQD4</accession>
<comment type="similarity">
    <text evidence="15">Belongs to the ribF family.</text>
</comment>
<dbReference type="RefSeq" id="WP_174606035.1">
    <property type="nucleotide sequence ID" value="NZ_CP054490.1"/>
</dbReference>
<comment type="pathway">
    <text evidence="3 15">Cofactor biosynthesis; FMN biosynthesis; FMN from riboflavin (ATP route): step 1/1.</text>
</comment>